<reference evidence="1" key="2">
    <citation type="journal article" date="2015" name="Data Brief">
        <title>Shoot transcriptome of the giant reed, Arundo donax.</title>
        <authorList>
            <person name="Barrero R.A."/>
            <person name="Guerrero F.D."/>
            <person name="Moolhuijzen P."/>
            <person name="Goolsby J.A."/>
            <person name="Tidwell J."/>
            <person name="Bellgard S.E."/>
            <person name="Bellgard M.I."/>
        </authorList>
    </citation>
    <scope>NUCLEOTIDE SEQUENCE</scope>
    <source>
        <tissue evidence="1">Shoot tissue taken approximately 20 cm above the soil surface</tissue>
    </source>
</reference>
<proteinExistence type="predicted"/>
<name>A0A0A9H6Z6_ARUDO</name>
<reference evidence="1" key="1">
    <citation type="submission" date="2014-09" db="EMBL/GenBank/DDBJ databases">
        <authorList>
            <person name="Magalhaes I.L.F."/>
            <person name="Oliveira U."/>
            <person name="Santos F.R."/>
            <person name="Vidigal T.H.D.A."/>
            <person name="Brescovit A.D."/>
            <person name="Santos A.J."/>
        </authorList>
    </citation>
    <scope>NUCLEOTIDE SEQUENCE</scope>
    <source>
        <tissue evidence="1">Shoot tissue taken approximately 20 cm above the soil surface</tissue>
    </source>
</reference>
<protein>
    <submittedName>
        <fullName evidence="1">Uncharacterized protein</fullName>
    </submittedName>
</protein>
<sequence length="14" mass="1562">MEDTLPSNSSWSHA</sequence>
<evidence type="ECO:0000313" key="1">
    <source>
        <dbReference type="EMBL" id="JAE31569.1"/>
    </source>
</evidence>
<organism evidence="1">
    <name type="scientific">Arundo donax</name>
    <name type="common">Giant reed</name>
    <name type="synonym">Donax arundinaceus</name>
    <dbReference type="NCBI Taxonomy" id="35708"/>
    <lineage>
        <taxon>Eukaryota</taxon>
        <taxon>Viridiplantae</taxon>
        <taxon>Streptophyta</taxon>
        <taxon>Embryophyta</taxon>
        <taxon>Tracheophyta</taxon>
        <taxon>Spermatophyta</taxon>
        <taxon>Magnoliopsida</taxon>
        <taxon>Liliopsida</taxon>
        <taxon>Poales</taxon>
        <taxon>Poaceae</taxon>
        <taxon>PACMAD clade</taxon>
        <taxon>Arundinoideae</taxon>
        <taxon>Arundineae</taxon>
        <taxon>Arundo</taxon>
    </lineage>
</organism>
<dbReference type="EMBL" id="GBRH01166327">
    <property type="protein sequence ID" value="JAE31569.1"/>
    <property type="molecule type" value="Transcribed_RNA"/>
</dbReference>
<accession>A0A0A9H6Z6</accession>